<protein>
    <recommendedName>
        <fullName evidence="3">RlpA-like protein double-psi beta-barrel domain-containing protein</fullName>
    </recommendedName>
</protein>
<dbReference type="SUPFAM" id="SSF50685">
    <property type="entry name" value="Barwin-like endoglucanases"/>
    <property type="match status" value="1"/>
</dbReference>
<evidence type="ECO:0000256" key="1">
    <source>
        <dbReference type="ARBA" id="ARBA00022729"/>
    </source>
</evidence>
<reference evidence="4" key="1">
    <citation type="submission" date="2020-12" db="EMBL/GenBank/DDBJ databases">
        <title>Metabolic potential, ecology and presence of endohyphal bacteria is reflected in genomic diversity of Mucoromycotina.</title>
        <authorList>
            <person name="Muszewska A."/>
            <person name="Okrasinska A."/>
            <person name="Steczkiewicz K."/>
            <person name="Drgas O."/>
            <person name="Orlowska M."/>
            <person name="Perlinska-Lenart U."/>
            <person name="Aleksandrzak-Piekarczyk T."/>
            <person name="Szatraj K."/>
            <person name="Zielenkiewicz U."/>
            <person name="Pilsyk S."/>
            <person name="Malc E."/>
            <person name="Mieczkowski P."/>
            <person name="Kruszewska J.S."/>
            <person name="Biernat P."/>
            <person name="Pawlowska J."/>
        </authorList>
    </citation>
    <scope>NUCLEOTIDE SEQUENCE</scope>
    <source>
        <strain evidence="4">WA0000051536</strain>
    </source>
</reference>
<dbReference type="Proteomes" id="UP000612746">
    <property type="component" value="Unassembled WGS sequence"/>
</dbReference>
<keyword evidence="1 2" id="KW-0732">Signal</keyword>
<dbReference type="CDD" id="cd22191">
    <property type="entry name" value="DPBB_RlpA_EXP_N-like"/>
    <property type="match status" value="1"/>
</dbReference>
<dbReference type="AlphaFoldDB" id="A0A8H7UGB5"/>
<evidence type="ECO:0000259" key="3">
    <source>
        <dbReference type="Pfam" id="PF03330"/>
    </source>
</evidence>
<dbReference type="PANTHER" id="PTHR31836">
    <property type="match status" value="1"/>
</dbReference>
<name>A0A8H7UGB5_9FUNG</name>
<evidence type="ECO:0000313" key="5">
    <source>
        <dbReference type="Proteomes" id="UP000612746"/>
    </source>
</evidence>
<accession>A0A8H7UGB5</accession>
<dbReference type="Pfam" id="PF03330">
    <property type="entry name" value="DPBB_1"/>
    <property type="match status" value="1"/>
</dbReference>
<dbReference type="InterPro" id="IPR036908">
    <property type="entry name" value="RlpA-like_sf"/>
</dbReference>
<keyword evidence="5" id="KW-1185">Reference proteome</keyword>
<dbReference type="PANTHER" id="PTHR31836:SF21">
    <property type="entry name" value="EXPANSIN-LIKE PROTEIN 7"/>
    <property type="match status" value="1"/>
</dbReference>
<feature type="signal peptide" evidence="2">
    <location>
        <begin position="1"/>
        <end position="23"/>
    </location>
</feature>
<evidence type="ECO:0000256" key="2">
    <source>
        <dbReference type="SAM" id="SignalP"/>
    </source>
</evidence>
<dbReference type="InterPro" id="IPR051477">
    <property type="entry name" value="Expansin_CellWall"/>
</dbReference>
<sequence>MQPITFIFACVALLIACLTPVQALEGRGLARVMGTEYTNSTLSLEKRKNRGTWYSGNDLKNAACYDRNGLPPYSASIHSLIGAMAMHKFENCYKCMKITNKANKKSVVVKIVDKCAEFIFLTNLTSTDKAIDLTPGAFQKIGNLDTGVLDITWKTVSCGKSKYYPSKPKN</sequence>
<feature type="domain" description="RlpA-like protein double-psi beta-barrel" evidence="3">
    <location>
        <begin position="77"/>
        <end position="152"/>
    </location>
</feature>
<dbReference type="InterPro" id="IPR009009">
    <property type="entry name" value="RlpA-like_DPBB"/>
</dbReference>
<evidence type="ECO:0000313" key="4">
    <source>
        <dbReference type="EMBL" id="KAG2180622.1"/>
    </source>
</evidence>
<dbReference type="Gene3D" id="2.40.40.10">
    <property type="entry name" value="RlpA-like domain"/>
    <property type="match status" value="1"/>
</dbReference>
<feature type="chain" id="PRO_5034749053" description="RlpA-like protein double-psi beta-barrel domain-containing protein" evidence="2">
    <location>
        <begin position="24"/>
        <end position="170"/>
    </location>
</feature>
<gene>
    <name evidence="4" type="ORF">INT44_003629</name>
</gene>
<proteinExistence type="predicted"/>
<organism evidence="4 5">
    <name type="scientific">Umbelopsis vinacea</name>
    <dbReference type="NCBI Taxonomy" id="44442"/>
    <lineage>
        <taxon>Eukaryota</taxon>
        <taxon>Fungi</taxon>
        <taxon>Fungi incertae sedis</taxon>
        <taxon>Mucoromycota</taxon>
        <taxon>Mucoromycotina</taxon>
        <taxon>Umbelopsidomycetes</taxon>
        <taxon>Umbelopsidales</taxon>
        <taxon>Umbelopsidaceae</taxon>
        <taxon>Umbelopsis</taxon>
    </lineage>
</organism>
<dbReference type="OrthoDB" id="623670at2759"/>
<comment type="caution">
    <text evidence="4">The sequence shown here is derived from an EMBL/GenBank/DDBJ whole genome shotgun (WGS) entry which is preliminary data.</text>
</comment>
<dbReference type="EMBL" id="JAEPRA010000009">
    <property type="protein sequence ID" value="KAG2180622.1"/>
    <property type="molecule type" value="Genomic_DNA"/>
</dbReference>